<dbReference type="OrthoDB" id="9805041at2"/>
<dbReference type="InterPro" id="IPR043519">
    <property type="entry name" value="NT_sf"/>
</dbReference>
<comment type="caution">
    <text evidence="3">The sequence shown here is derived from an EMBL/GenBank/DDBJ whole genome shotgun (WGS) entry which is preliminary data.</text>
</comment>
<dbReference type="InterPro" id="IPR011006">
    <property type="entry name" value="CheY-like_superfamily"/>
</dbReference>
<dbReference type="PROSITE" id="PS50110">
    <property type="entry name" value="RESPONSE_REGULATORY"/>
    <property type="match status" value="1"/>
</dbReference>
<evidence type="ECO:0000313" key="3">
    <source>
        <dbReference type="EMBL" id="RST64478.1"/>
    </source>
</evidence>
<evidence type="ECO:0000256" key="1">
    <source>
        <dbReference type="PROSITE-ProRule" id="PRU00169"/>
    </source>
</evidence>
<dbReference type="AlphaFoldDB" id="A0A429XGD8"/>
<dbReference type="RefSeq" id="WP_126044969.1">
    <property type="nucleotide sequence ID" value="NZ_RXFM01000063.1"/>
</dbReference>
<dbReference type="SMART" id="SM00954">
    <property type="entry name" value="RelA_SpoT"/>
    <property type="match status" value="1"/>
</dbReference>
<evidence type="ECO:0000313" key="4">
    <source>
        <dbReference type="Proteomes" id="UP000279470"/>
    </source>
</evidence>
<organism evidence="3 4">
    <name type="scientific">Candidatus Aquarickettsia rohweri</name>
    <dbReference type="NCBI Taxonomy" id="2602574"/>
    <lineage>
        <taxon>Bacteria</taxon>
        <taxon>Pseudomonadati</taxon>
        <taxon>Pseudomonadota</taxon>
        <taxon>Alphaproteobacteria</taxon>
        <taxon>Rickettsiales</taxon>
        <taxon>Candidatus Midichloriaceae</taxon>
        <taxon>Candidatus Aquarickettsia</taxon>
    </lineage>
</organism>
<dbReference type="SUPFAM" id="SSF81301">
    <property type="entry name" value="Nucleotidyltransferase"/>
    <property type="match status" value="1"/>
</dbReference>
<evidence type="ECO:0000259" key="2">
    <source>
        <dbReference type="PROSITE" id="PS50110"/>
    </source>
</evidence>
<feature type="domain" description="Response regulatory" evidence="2">
    <location>
        <begin position="5"/>
        <end position="122"/>
    </location>
</feature>
<accession>A0A429XGD8</accession>
<dbReference type="InterPro" id="IPR001789">
    <property type="entry name" value="Sig_transdc_resp-reg_receiver"/>
</dbReference>
<protein>
    <submittedName>
        <fullName evidence="3">Response regulator</fullName>
    </submittedName>
</protein>
<dbReference type="EMBL" id="RXFM01000063">
    <property type="protein sequence ID" value="RST64478.1"/>
    <property type="molecule type" value="Genomic_DNA"/>
</dbReference>
<keyword evidence="1" id="KW-0597">Phosphoprotein</keyword>
<dbReference type="GO" id="GO:0015969">
    <property type="term" value="P:guanosine tetraphosphate metabolic process"/>
    <property type="evidence" value="ECO:0007669"/>
    <property type="project" value="InterPro"/>
</dbReference>
<name>A0A429XGD8_9RICK</name>
<dbReference type="Pfam" id="PF00072">
    <property type="entry name" value="Response_reg"/>
    <property type="match status" value="1"/>
</dbReference>
<dbReference type="SMART" id="SM00448">
    <property type="entry name" value="REC"/>
    <property type="match status" value="1"/>
</dbReference>
<dbReference type="Gene3D" id="3.30.460.10">
    <property type="entry name" value="Beta Polymerase, domain 2"/>
    <property type="match status" value="1"/>
</dbReference>
<dbReference type="InterPro" id="IPR007685">
    <property type="entry name" value="RelA_SpoT"/>
</dbReference>
<reference evidence="4" key="1">
    <citation type="submission" date="2018-11" db="EMBL/GenBank/DDBJ databases">
        <title>Phylogenetic, genomic, and biogeographic characterization of a novel and ubiquitous marine invertebrate-associated Rickettsiales parasite, Candidatus Marinoinvertebrata rohwerii, gen. nov., sp. nov.</title>
        <authorList>
            <person name="Klinges J.G."/>
            <person name="Rosales S.M."/>
            <person name="Mcminds R."/>
            <person name="Shaver E.C."/>
            <person name="Shantz A."/>
            <person name="Peters E.C."/>
            <person name="Burkepile D.E."/>
            <person name="Silliman B.R."/>
            <person name="Vega Thurber R.L."/>
        </authorList>
    </citation>
    <scope>NUCLEOTIDE SEQUENCE [LARGE SCALE GENOMIC DNA]</scope>
    <source>
        <strain evidence="4">a_cerv_44</strain>
    </source>
</reference>
<proteinExistence type="predicted"/>
<sequence>MRNKVILIVDDNIFVRNLLSNIASNAGFDVVTATDGQDALDILQTESYTVDIVITDYNMPLVNGLALAVNFKMVKKYKNIPIVLYTQGNLIDYKDNVQYDVFDYIFNNSTSFKEIIKKAEELNELRHSREAAMKLYTDIIVELKITLLDLGVNLLTITGRIKSITSIYSKLNKSPNFLNNINDILGFRIIVRTVKNCYEALELLHKKYFYSDKRIKDYIKHPKNNGYQSIHIVIIGPFKKKMEIQIRTSKMHSIAEYGSASHSVYKAVIPS</sequence>
<dbReference type="Pfam" id="PF04607">
    <property type="entry name" value="RelA_SpoT"/>
    <property type="match status" value="1"/>
</dbReference>
<dbReference type="PANTHER" id="PTHR21262">
    <property type="entry name" value="GUANOSINE-3',5'-BIS DIPHOSPHATE 3'-PYROPHOSPHOHYDROLASE"/>
    <property type="match status" value="1"/>
</dbReference>
<dbReference type="SUPFAM" id="SSF52172">
    <property type="entry name" value="CheY-like"/>
    <property type="match status" value="1"/>
</dbReference>
<keyword evidence="4" id="KW-1185">Reference proteome</keyword>
<gene>
    <name evidence="3" type="ORF">EIC27_04715</name>
</gene>
<dbReference type="GO" id="GO:0000160">
    <property type="term" value="P:phosphorelay signal transduction system"/>
    <property type="evidence" value="ECO:0007669"/>
    <property type="project" value="InterPro"/>
</dbReference>
<dbReference type="Gene3D" id="3.40.50.2300">
    <property type="match status" value="1"/>
</dbReference>
<feature type="modified residue" description="4-aspartylphosphate" evidence="1">
    <location>
        <position position="56"/>
    </location>
</feature>
<dbReference type="Proteomes" id="UP000279470">
    <property type="component" value="Unassembled WGS sequence"/>
</dbReference>
<dbReference type="PANTHER" id="PTHR21262:SF31">
    <property type="entry name" value="GTP PYROPHOSPHOKINASE"/>
    <property type="match status" value="1"/>
</dbReference>
<dbReference type="CDD" id="cd05399">
    <property type="entry name" value="NT_Rel-Spo_like"/>
    <property type="match status" value="1"/>
</dbReference>